<comment type="subcellular location">
    <subcellularLocation>
        <location evidence="1 14">Cell membrane</location>
        <topology evidence="1 14">Multi-pass membrane protein</topology>
    </subcellularLocation>
</comment>
<feature type="transmembrane region" description="Helical" evidence="14">
    <location>
        <begin position="319"/>
        <end position="337"/>
    </location>
</feature>
<evidence type="ECO:0000256" key="7">
    <source>
        <dbReference type="ARBA" id="ARBA00022989"/>
    </source>
</evidence>
<keyword evidence="11 14" id="KW-0739">Sodium transport</keyword>
<feature type="transmembrane region" description="Helical" evidence="14">
    <location>
        <begin position="193"/>
        <end position="212"/>
    </location>
</feature>
<feature type="transmembrane region" description="Helical" evidence="14">
    <location>
        <begin position="284"/>
        <end position="307"/>
    </location>
</feature>
<evidence type="ECO:0000256" key="12">
    <source>
        <dbReference type="ARBA" id="ARBA00033708"/>
    </source>
</evidence>
<dbReference type="InterPro" id="IPR038377">
    <property type="entry name" value="Na/Glc_symporter_sf"/>
</dbReference>
<name>A0A8J6XRR8_9BACT</name>
<keyword evidence="5 14" id="KW-0812">Transmembrane</keyword>
<dbReference type="InterPro" id="IPR001734">
    <property type="entry name" value="Na/solute_symporter"/>
</dbReference>
<dbReference type="CDD" id="cd11475">
    <property type="entry name" value="SLC5sbd_PutP"/>
    <property type="match status" value="1"/>
</dbReference>
<evidence type="ECO:0000256" key="1">
    <source>
        <dbReference type="ARBA" id="ARBA00004651"/>
    </source>
</evidence>
<feature type="transmembrane region" description="Helical" evidence="14">
    <location>
        <begin position="454"/>
        <end position="472"/>
    </location>
</feature>
<dbReference type="EMBL" id="JACXWD010000009">
    <property type="protein sequence ID" value="MBD3867357.1"/>
    <property type="molecule type" value="Genomic_DNA"/>
</dbReference>
<evidence type="ECO:0000256" key="11">
    <source>
        <dbReference type="ARBA" id="ARBA00023201"/>
    </source>
</evidence>
<evidence type="ECO:0000256" key="2">
    <source>
        <dbReference type="ARBA" id="ARBA00006434"/>
    </source>
</evidence>
<evidence type="ECO:0000256" key="8">
    <source>
        <dbReference type="ARBA" id="ARBA00023053"/>
    </source>
</evidence>
<keyword evidence="14" id="KW-0029">Amino-acid transport</keyword>
<evidence type="ECO:0000256" key="5">
    <source>
        <dbReference type="ARBA" id="ARBA00022692"/>
    </source>
</evidence>
<feature type="transmembrane region" description="Helical" evidence="14">
    <location>
        <begin position="392"/>
        <end position="413"/>
    </location>
</feature>
<evidence type="ECO:0000256" key="3">
    <source>
        <dbReference type="ARBA" id="ARBA00022448"/>
    </source>
</evidence>
<feature type="transmembrane region" description="Helical" evidence="14">
    <location>
        <begin position="46"/>
        <end position="70"/>
    </location>
</feature>
<feature type="transmembrane region" description="Helical" evidence="14">
    <location>
        <begin position="126"/>
        <end position="144"/>
    </location>
</feature>
<feature type="transmembrane region" description="Helical" evidence="14">
    <location>
        <begin position="6"/>
        <end position="26"/>
    </location>
</feature>
<feature type="transmembrane region" description="Helical" evidence="14">
    <location>
        <begin position="76"/>
        <end position="94"/>
    </location>
</feature>
<feature type="transmembrane region" description="Helical" evidence="14">
    <location>
        <begin position="368"/>
        <end position="386"/>
    </location>
</feature>
<dbReference type="Pfam" id="PF00474">
    <property type="entry name" value="SSF"/>
    <property type="match status" value="1"/>
</dbReference>
<keyword evidence="9 14" id="KW-0406">Ion transport</keyword>
<evidence type="ECO:0000256" key="14">
    <source>
        <dbReference type="RuleBase" id="RU366012"/>
    </source>
</evidence>
<feature type="transmembrane region" description="Helical" evidence="14">
    <location>
        <begin position="425"/>
        <end position="442"/>
    </location>
</feature>
<keyword evidence="3 14" id="KW-0813">Transport</keyword>
<dbReference type="InterPro" id="IPR011851">
    <property type="entry name" value="Na/Pro_symporter"/>
</dbReference>
<dbReference type="Proteomes" id="UP000648239">
    <property type="component" value="Unassembled WGS sequence"/>
</dbReference>
<evidence type="ECO:0000256" key="9">
    <source>
        <dbReference type="ARBA" id="ARBA00023065"/>
    </source>
</evidence>
<dbReference type="GO" id="GO:0005298">
    <property type="term" value="F:proline:sodium symporter activity"/>
    <property type="evidence" value="ECO:0007669"/>
    <property type="project" value="UniProtKB-UniRule"/>
</dbReference>
<comment type="function">
    <text evidence="14">Catalyzes the sodium-dependent uptake of extracellular L-proline.</text>
</comment>
<dbReference type="GO" id="GO:0015824">
    <property type="term" value="P:proline transport"/>
    <property type="evidence" value="ECO:0007669"/>
    <property type="project" value="UniProtKB-UniRule"/>
</dbReference>
<dbReference type="PROSITE" id="PS50283">
    <property type="entry name" value="NA_SOLUT_SYMP_3"/>
    <property type="match status" value="1"/>
</dbReference>
<keyword evidence="7 14" id="KW-1133">Transmembrane helix</keyword>
<keyword evidence="6 14" id="KW-0769">Symport</keyword>
<keyword evidence="10 14" id="KW-0472">Membrane</keyword>
<keyword evidence="4 14" id="KW-1003">Cell membrane</keyword>
<evidence type="ECO:0000313" key="15">
    <source>
        <dbReference type="EMBL" id="MBD3867357.1"/>
    </source>
</evidence>
<dbReference type="PANTHER" id="PTHR48086:SF3">
    <property type="entry name" value="SODIUM_PROLINE SYMPORTER"/>
    <property type="match status" value="1"/>
</dbReference>
<dbReference type="PANTHER" id="PTHR48086">
    <property type="entry name" value="SODIUM/PROLINE SYMPORTER-RELATED"/>
    <property type="match status" value="1"/>
</dbReference>
<keyword evidence="8 14" id="KW-0915">Sodium</keyword>
<dbReference type="GO" id="GO:0031402">
    <property type="term" value="F:sodium ion binding"/>
    <property type="evidence" value="ECO:0007669"/>
    <property type="project" value="UniProtKB-UniRule"/>
</dbReference>
<evidence type="ECO:0000313" key="16">
    <source>
        <dbReference type="Proteomes" id="UP000648239"/>
    </source>
</evidence>
<evidence type="ECO:0000256" key="13">
    <source>
        <dbReference type="RuleBase" id="RU362091"/>
    </source>
</evidence>
<evidence type="ECO:0000256" key="10">
    <source>
        <dbReference type="ARBA" id="ARBA00023136"/>
    </source>
</evidence>
<comment type="similarity">
    <text evidence="2 13">Belongs to the sodium:solute symporter (SSF) (TC 2.A.21) family.</text>
</comment>
<proteinExistence type="inferred from homology"/>
<dbReference type="AlphaFoldDB" id="A0A8J6XRR8"/>
<comment type="catalytic activity">
    <reaction evidence="12">
        <text>L-proline(in) + Na(+)(in) = L-proline(out) + Na(+)(out)</text>
        <dbReference type="Rhea" id="RHEA:28967"/>
        <dbReference type="ChEBI" id="CHEBI:29101"/>
        <dbReference type="ChEBI" id="CHEBI:60039"/>
    </reaction>
</comment>
<feature type="transmembrane region" description="Helical" evidence="14">
    <location>
        <begin position="164"/>
        <end position="186"/>
    </location>
</feature>
<accession>A0A8J6XRR8</accession>
<organism evidence="15 16">
    <name type="scientific">Candidatus Polarisedimenticola svalbardensis</name>
    <dbReference type="NCBI Taxonomy" id="2886004"/>
    <lineage>
        <taxon>Bacteria</taxon>
        <taxon>Pseudomonadati</taxon>
        <taxon>Acidobacteriota</taxon>
        <taxon>Candidatus Polarisedimenticolia</taxon>
        <taxon>Candidatus Polarisedimenticolales</taxon>
        <taxon>Candidatus Polarisedimenticolaceae</taxon>
        <taxon>Candidatus Polarisedimenticola</taxon>
    </lineage>
</organism>
<evidence type="ECO:0000256" key="4">
    <source>
        <dbReference type="ARBA" id="ARBA00022475"/>
    </source>
</evidence>
<dbReference type="GO" id="GO:0005886">
    <property type="term" value="C:plasma membrane"/>
    <property type="evidence" value="ECO:0007669"/>
    <property type="project" value="UniProtKB-SubCell"/>
</dbReference>
<protein>
    <recommendedName>
        <fullName evidence="14">Sodium/proline symporter</fullName>
    </recommendedName>
    <alternativeName>
        <fullName evidence="14">Proline permease</fullName>
    </alternativeName>
</protein>
<evidence type="ECO:0000256" key="6">
    <source>
        <dbReference type="ARBA" id="ARBA00022847"/>
    </source>
</evidence>
<dbReference type="Gene3D" id="1.20.1730.10">
    <property type="entry name" value="Sodium/glucose cotransporter"/>
    <property type="match status" value="1"/>
</dbReference>
<gene>
    <name evidence="15" type="ORF">IFK94_04445</name>
</gene>
<reference evidence="15 16" key="1">
    <citation type="submission" date="2020-08" db="EMBL/GenBank/DDBJ databases">
        <title>Acidobacteriota in marine sediments use diverse sulfur dissimilation pathways.</title>
        <authorList>
            <person name="Wasmund K."/>
        </authorList>
    </citation>
    <scope>NUCLEOTIDE SEQUENCE [LARGE SCALE GENOMIC DNA]</scope>
    <source>
        <strain evidence="15">MAG AM4</strain>
    </source>
</reference>
<comment type="caution">
    <text evidence="15">The sequence shown here is derived from an EMBL/GenBank/DDBJ whole genome shotgun (WGS) entry which is preliminary data.</text>
</comment>
<feature type="transmembrane region" description="Helical" evidence="14">
    <location>
        <begin position="232"/>
        <end position="254"/>
    </location>
</feature>
<sequence>MMSRTAAILATLVAYKLILIGIGVWASRRTRSAEDYYLGGRRLGPWVAALSASASSSSAWTLLGVSGFAFGFGLSAIWLFPGCVGGFLLNWYVLAPRLREAARRNGSITVTGFLAGPVGTPYRKPIIYLASAIVIVFLTLYVASQFQGAGKTFAETFDIGATEAILLGSAIVVLYTLIGGFWAVSVTDTLQGLVMAATSVALPLAALVAVGGPMELFRSLQAVPIEGFASPFGNMGAAAAIGFIAGLLGIGLGYPGQPHVVNRFMALRAGDSAMITARRVAMTWAVLVYTGMITLGLCGRILLPYLADREVVFLAATDALFPPILAGVMVAAVLSAIMSTADSQLLVAGSALTHDLGIGGGDNRKTLLWSRITVLSLSIAAILTALYGPQQIFSPVLVAWSALGAAFGPLLLVTVIKGPVPPGKTLAAMATGLILAITGVAIKSTGVAGTWGPVLERVVPFTVALLVAAWPVSGTSNHREKNP</sequence>
<dbReference type="InterPro" id="IPR050277">
    <property type="entry name" value="Sodium:Solute_Symporter"/>
</dbReference>